<dbReference type="NCBIfam" id="NF005313">
    <property type="entry name" value="PRK06847.1"/>
    <property type="match status" value="1"/>
</dbReference>
<dbReference type="PANTHER" id="PTHR13789:SF309">
    <property type="entry name" value="PUTATIVE (AFU_ORTHOLOGUE AFUA_6G14510)-RELATED"/>
    <property type="match status" value="1"/>
</dbReference>
<evidence type="ECO:0000256" key="2">
    <source>
        <dbReference type="ARBA" id="ARBA00023033"/>
    </source>
</evidence>
<keyword evidence="2 4" id="KW-0503">Monooxygenase</keyword>
<feature type="domain" description="FAD-binding" evidence="3">
    <location>
        <begin position="7"/>
        <end position="343"/>
    </location>
</feature>
<dbReference type="Proteomes" id="UP000032668">
    <property type="component" value="Unassembled WGS sequence"/>
</dbReference>
<dbReference type="GO" id="GO:0004497">
    <property type="term" value="F:monooxygenase activity"/>
    <property type="evidence" value="ECO:0007669"/>
    <property type="project" value="UniProtKB-KW"/>
</dbReference>
<proteinExistence type="predicted"/>
<dbReference type="InterPro" id="IPR050493">
    <property type="entry name" value="FAD-dep_Monooxygenase_BioMet"/>
</dbReference>
<dbReference type="RefSeq" id="WP_048879323.1">
    <property type="nucleotide sequence ID" value="NZ_BANC01000062.1"/>
</dbReference>
<protein>
    <submittedName>
        <fullName evidence="4">FAD binding monooxygenase</fullName>
    </submittedName>
</protein>
<dbReference type="EMBL" id="BANC01000062">
    <property type="protein sequence ID" value="GAN80929.1"/>
    <property type="molecule type" value="Genomic_DNA"/>
</dbReference>
<evidence type="ECO:0000256" key="1">
    <source>
        <dbReference type="ARBA" id="ARBA00023002"/>
    </source>
</evidence>
<dbReference type="InterPro" id="IPR036188">
    <property type="entry name" value="FAD/NAD-bd_sf"/>
</dbReference>
<dbReference type="AlphaFoldDB" id="A0A0D6PJE4"/>
<name>A0A0D6PJE4_9PROT</name>
<organism evidence="4 5">
    <name type="scientific">Acidocella aminolytica 101 = DSM 11237</name>
    <dbReference type="NCBI Taxonomy" id="1120923"/>
    <lineage>
        <taxon>Bacteria</taxon>
        <taxon>Pseudomonadati</taxon>
        <taxon>Pseudomonadota</taxon>
        <taxon>Alphaproteobacteria</taxon>
        <taxon>Acetobacterales</taxon>
        <taxon>Acidocellaceae</taxon>
        <taxon>Acidocella</taxon>
    </lineage>
</organism>
<accession>A0A0D6PJE4</accession>
<dbReference type="PRINTS" id="PR00420">
    <property type="entry name" value="RNGMNOXGNASE"/>
</dbReference>
<keyword evidence="5" id="KW-1185">Reference proteome</keyword>
<dbReference type="STRING" id="1120923.SAMN02746095_02126"/>
<evidence type="ECO:0000259" key="3">
    <source>
        <dbReference type="Pfam" id="PF01494"/>
    </source>
</evidence>
<evidence type="ECO:0000313" key="5">
    <source>
        <dbReference type="Proteomes" id="UP000032668"/>
    </source>
</evidence>
<dbReference type="InterPro" id="IPR002938">
    <property type="entry name" value="FAD-bd"/>
</dbReference>
<dbReference type="GO" id="GO:0071949">
    <property type="term" value="F:FAD binding"/>
    <property type="evidence" value="ECO:0007669"/>
    <property type="project" value="InterPro"/>
</dbReference>
<dbReference type="PANTHER" id="PTHR13789">
    <property type="entry name" value="MONOOXYGENASE"/>
    <property type="match status" value="1"/>
</dbReference>
<dbReference type="SUPFAM" id="SSF51905">
    <property type="entry name" value="FAD/NAD(P)-binding domain"/>
    <property type="match status" value="1"/>
</dbReference>
<reference evidence="4 5" key="1">
    <citation type="submission" date="2012-11" db="EMBL/GenBank/DDBJ databases">
        <title>Whole genome sequence of Acidocella aminolytica 101 = DSM 11237.</title>
        <authorList>
            <person name="Azuma Y."/>
            <person name="Higashiura N."/>
            <person name="Hirakawa H."/>
            <person name="Matsushita K."/>
        </authorList>
    </citation>
    <scope>NUCLEOTIDE SEQUENCE [LARGE SCALE GENOMIC DNA]</scope>
    <source>
        <strain evidence="5">101 / DSM 11237</strain>
    </source>
</reference>
<dbReference type="OrthoDB" id="4230779at2"/>
<comment type="caution">
    <text evidence="4">The sequence shown here is derived from an EMBL/GenBank/DDBJ whole genome shotgun (WGS) entry which is preliminary data.</text>
</comment>
<gene>
    <name evidence="4" type="ORF">Aam_063_006</name>
</gene>
<dbReference type="Gene3D" id="3.50.50.60">
    <property type="entry name" value="FAD/NAD(P)-binding domain"/>
    <property type="match status" value="1"/>
</dbReference>
<dbReference type="Pfam" id="PF01494">
    <property type="entry name" value="FAD_binding_3"/>
    <property type="match status" value="1"/>
</dbReference>
<keyword evidence="1" id="KW-0560">Oxidoreductase</keyword>
<sequence length="375" mass="39502">MSEMAKKVLVIGGGFAGMAAAIELAKRGMQVELVEIDPGWRAYGAGISLGGATLRALQTLGILDRFLRAAHASDGVDICTPAGGLISQLPTPRLAGQEVPGGAGVMRPVLAGILASATREAGVAVRLGVTFSSITQNEAGVEVAFTDGGTGRYDLLIGADGLYSKVRTALFPDAPAPAYSGQGVWRAVLPRPSEIERCTMWMGDMVKPGVNPVSAEEMYLFVTEDRAAHERLDPAGFVDHLRGLLAPFPAPVLQAIRAQLGTQSQIIYRPLEGLLLKTWYQGRVVLVGDAVHATTPHLASGACIGIEDGIVLAEELAVGGGIEAALSRFQARRWERCRMVVENSARLGVIERTGGDKAEHAQIMQASHQALAAPI</sequence>
<evidence type="ECO:0000313" key="4">
    <source>
        <dbReference type="EMBL" id="GAN80929.1"/>
    </source>
</evidence>